<reference evidence="1" key="1">
    <citation type="submission" date="2023-08" db="EMBL/GenBank/DDBJ databases">
        <title>Genomic characterization of the C. tuberculostearicum species complex, a ubiquitous member of the human skin microbiome.</title>
        <authorList>
            <person name="Ahmed N."/>
            <person name="Deming C."/>
            <person name="Conlan S."/>
            <person name="Segre J."/>
        </authorList>
    </citation>
    <scope>NUCLEOTIDE SEQUENCE</scope>
    <source>
        <strain evidence="1">CTNIH22</strain>
    </source>
</reference>
<organism evidence="1 2">
    <name type="scientific">Corynebacterium tuberculostearicum</name>
    <dbReference type="NCBI Taxonomy" id="38304"/>
    <lineage>
        <taxon>Bacteria</taxon>
        <taxon>Bacillati</taxon>
        <taxon>Actinomycetota</taxon>
        <taxon>Actinomycetes</taxon>
        <taxon>Mycobacteriales</taxon>
        <taxon>Corynebacteriaceae</taxon>
        <taxon>Corynebacterium</taxon>
    </lineage>
</organism>
<evidence type="ECO:0000313" key="1">
    <source>
        <dbReference type="EMBL" id="MDV2420193.1"/>
    </source>
</evidence>
<dbReference type="RefSeq" id="WP_316993784.1">
    <property type="nucleotide sequence ID" value="NZ_JAVBIB010000019.1"/>
</dbReference>
<protein>
    <submittedName>
        <fullName evidence="1">Uncharacterized protein</fullName>
    </submittedName>
</protein>
<accession>A0AAE4NLW6</accession>
<dbReference type="Proteomes" id="UP001185706">
    <property type="component" value="Unassembled WGS sequence"/>
</dbReference>
<gene>
    <name evidence="1" type="ORF">RAE03_10505</name>
</gene>
<name>A0AAE4NLW6_9CORY</name>
<dbReference type="AlphaFoldDB" id="A0AAE4NLW6"/>
<dbReference type="EMBL" id="JAVBIB010000019">
    <property type="protein sequence ID" value="MDV2420193.1"/>
    <property type="molecule type" value="Genomic_DNA"/>
</dbReference>
<evidence type="ECO:0000313" key="2">
    <source>
        <dbReference type="Proteomes" id="UP001185706"/>
    </source>
</evidence>
<proteinExistence type="predicted"/>
<sequence>MTNPFDCIANHTARYFTHQGINCMTQMGPFTINGYIELPENHPWLDFPDMIEVHPDIEVHGGITYHEGRVIGFDTNHLGDGHHPEAQHANPKIAFFHGEHVHAWTWAEVEEETRRLAEQAKDTHHA</sequence>
<comment type="caution">
    <text evidence="1">The sequence shown here is derived from an EMBL/GenBank/DDBJ whole genome shotgun (WGS) entry which is preliminary data.</text>
</comment>